<evidence type="ECO:0000313" key="1">
    <source>
        <dbReference type="EMBL" id="MDT3401009.1"/>
    </source>
</evidence>
<comment type="caution">
    <text evidence="1">The sequence shown here is derived from an EMBL/GenBank/DDBJ whole genome shotgun (WGS) entry which is preliminary data.</text>
</comment>
<dbReference type="EMBL" id="JAVLVU010000001">
    <property type="protein sequence ID" value="MDT3401009.1"/>
    <property type="molecule type" value="Genomic_DNA"/>
</dbReference>
<proteinExistence type="predicted"/>
<accession>A0ABU3GMK4</accession>
<keyword evidence="2" id="KW-1185">Reference proteome</keyword>
<sequence length="58" mass="6785">MLRGASLILHSKISNNMVEQFIELTDQIFWEGYAEQLAQDNPEQFLAELGDFLNTYQY</sequence>
<evidence type="ECO:0000313" key="2">
    <source>
        <dbReference type="Proteomes" id="UP001258315"/>
    </source>
</evidence>
<gene>
    <name evidence="1" type="ORF">QE417_000081</name>
</gene>
<name>A0ABU3GMK4_9SPHI</name>
<reference evidence="2" key="1">
    <citation type="submission" date="2023-07" db="EMBL/GenBank/DDBJ databases">
        <title>Functional and genomic diversity of the sorghum phyllosphere microbiome.</title>
        <authorList>
            <person name="Shade A."/>
        </authorList>
    </citation>
    <scope>NUCLEOTIDE SEQUENCE [LARGE SCALE GENOMIC DNA]</scope>
    <source>
        <strain evidence="2">SORGH_AS_0422</strain>
    </source>
</reference>
<dbReference type="Proteomes" id="UP001258315">
    <property type="component" value="Unassembled WGS sequence"/>
</dbReference>
<protein>
    <submittedName>
        <fullName evidence="1">Nuclease of restriction endonuclease-like (RecB) superfamily</fullName>
    </submittedName>
</protein>
<organism evidence="1 2">
    <name type="scientific">Mucilaginibacter terrae</name>
    <dbReference type="NCBI Taxonomy" id="1955052"/>
    <lineage>
        <taxon>Bacteria</taxon>
        <taxon>Pseudomonadati</taxon>
        <taxon>Bacteroidota</taxon>
        <taxon>Sphingobacteriia</taxon>
        <taxon>Sphingobacteriales</taxon>
        <taxon>Sphingobacteriaceae</taxon>
        <taxon>Mucilaginibacter</taxon>
    </lineage>
</organism>